<comment type="cofactor">
    <cofactor evidence="1">
        <name>Mn(2+)</name>
        <dbReference type="ChEBI" id="CHEBI:29035"/>
    </cofactor>
</comment>
<evidence type="ECO:0000256" key="1">
    <source>
        <dbReference type="RuleBase" id="RU366020"/>
    </source>
</evidence>
<comment type="cofactor">
    <cofactor evidence="1">
        <name>Mg(2+)</name>
        <dbReference type="ChEBI" id="CHEBI:18420"/>
    </cofactor>
</comment>
<dbReference type="GO" id="GO:0004722">
    <property type="term" value="F:protein serine/threonine phosphatase activity"/>
    <property type="evidence" value="ECO:0007669"/>
    <property type="project" value="UniProtKB-EC"/>
</dbReference>
<evidence type="ECO:0000259" key="2">
    <source>
        <dbReference type="PROSITE" id="PS51746"/>
    </source>
</evidence>
<dbReference type="SMART" id="SM00332">
    <property type="entry name" value="PP2Cc"/>
    <property type="match status" value="1"/>
</dbReference>
<dbReference type="CDD" id="cd00143">
    <property type="entry name" value="PP2Cc"/>
    <property type="match status" value="1"/>
</dbReference>
<keyword evidence="1" id="KW-0460">Magnesium</keyword>
<dbReference type="InterPro" id="IPR001932">
    <property type="entry name" value="PPM-type_phosphatase-like_dom"/>
</dbReference>
<dbReference type="InterPro" id="IPR039123">
    <property type="entry name" value="PPTC7"/>
</dbReference>
<reference evidence="3" key="1">
    <citation type="journal article" date="2020" name="bioRxiv">
        <title>Comparative genomics of Chlamydomonas.</title>
        <authorList>
            <person name="Craig R.J."/>
            <person name="Hasan A.R."/>
            <person name="Ness R.W."/>
            <person name="Keightley P.D."/>
        </authorList>
    </citation>
    <scope>NUCLEOTIDE SEQUENCE</scope>
    <source>
        <strain evidence="3">SAG 7.73</strain>
    </source>
</reference>
<evidence type="ECO:0000313" key="4">
    <source>
        <dbReference type="Proteomes" id="UP000650467"/>
    </source>
</evidence>
<keyword evidence="1" id="KW-0904">Protein phosphatase</keyword>
<dbReference type="EC" id="3.1.3.16" evidence="1"/>
<comment type="catalytic activity">
    <reaction evidence="1">
        <text>O-phospho-L-seryl-[protein] + H2O = L-seryl-[protein] + phosphate</text>
        <dbReference type="Rhea" id="RHEA:20629"/>
        <dbReference type="Rhea" id="RHEA-COMP:9863"/>
        <dbReference type="Rhea" id="RHEA-COMP:11604"/>
        <dbReference type="ChEBI" id="CHEBI:15377"/>
        <dbReference type="ChEBI" id="CHEBI:29999"/>
        <dbReference type="ChEBI" id="CHEBI:43474"/>
        <dbReference type="ChEBI" id="CHEBI:83421"/>
        <dbReference type="EC" id="3.1.3.16"/>
    </reaction>
</comment>
<accession>A0A835SZK7</accession>
<dbReference type="Proteomes" id="UP000650467">
    <property type="component" value="Unassembled WGS sequence"/>
</dbReference>
<gene>
    <name evidence="3" type="ORF">HXX76_011088</name>
</gene>
<dbReference type="PANTHER" id="PTHR12320">
    <property type="entry name" value="PROTEIN PHOSPHATASE 2C"/>
    <property type="match status" value="1"/>
</dbReference>
<keyword evidence="4" id="KW-1185">Reference proteome</keyword>
<comment type="similarity">
    <text evidence="1">Belongs to the PP2C family.</text>
</comment>
<dbReference type="OrthoDB" id="60843at2759"/>
<protein>
    <recommendedName>
        <fullName evidence="1">Protein phosphatase</fullName>
        <ecNumber evidence="1">3.1.3.16</ecNumber>
    </recommendedName>
</protein>
<comment type="catalytic activity">
    <reaction evidence="1">
        <text>O-phospho-L-threonyl-[protein] + H2O = L-threonyl-[protein] + phosphate</text>
        <dbReference type="Rhea" id="RHEA:47004"/>
        <dbReference type="Rhea" id="RHEA-COMP:11060"/>
        <dbReference type="Rhea" id="RHEA-COMP:11605"/>
        <dbReference type="ChEBI" id="CHEBI:15377"/>
        <dbReference type="ChEBI" id="CHEBI:30013"/>
        <dbReference type="ChEBI" id="CHEBI:43474"/>
        <dbReference type="ChEBI" id="CHEBI:61977"/>
        <dbReference type="EC" id="3.1.3.16"/>
    </reaction>
</comment>
<dbReference type="SUPFAM" id="SSF81606">
    <property type="entry name" value="PP2C-like"/>
    <property type="match status" value="1"/>
</dbReference>
<feature type="domain" description="PPM-type phosphatase" evidence="2">
    <location>
        <begin position="121"/>
        <end position="367"/>
    </location>
</feature>
<proteinExistence type="inferred from homology"/>
<sequence length="373" mass="38916">MFYRTATASQQIAASGRQSSVLHRLAPQLLAARPSVSQHHQLNPAAPAQWSSANRSAALLGLTRAGSLLAMSCLADEAMAASYTEEPSVAASSFAAASAVATQVPTEGNGKPASSGALLLTSGAFVLPHPDKVAKGGEDWYFIAANHRAVGVADGVGGWSEVGVDAGAYARQLMGNAATVADESTSSVPDAQVELPAQEILERAYSQTTVRGSSTACVAVLNGDNLVVSNLGDSGLLILRAGKVAFHTPQQQHGFNFPYQIGSADSMSDSPSSAQRFEVAVQPGDLLVLGSDGLWDNCFDEEVASVLKYCGEQKMEVAKMAQVLAHYARHRASDSKFASPFAYAAFQAGYAYMGGKMDDITVVICAVQQPAKL</sequence>
<keyword evidence="1" id="KW-0479">Metal-binding</keyword>
<keyword evidence="1" id="KW-0378">Hydrolase</keyword>
<dbReference type="GO" id="GO:0046872">
    <property type="term" value="F:metal ion binding"/>
    <property type="evidence" value="ECO:0007669"/>
    <property type="project" value="UniProtKB-UniRule"/>
</dbReference>
<evidence type="ECO:0000313" key="3">
    <source>
        <dbReference type="EMBL" id="KAG2429320.1"/>
    </source>
</evidence>
<dbReference type="PANTHER" id="PTHR12320:SF1">
    <property type="entry name" value="PROTEIN PHOSPHATASE PTC7 HOMOLOG"/>
    <property type="match status" value="1"/>
</dbReference>
<dbReference type="AlphaFoldDB" id="A0A835SZK7"/>
<dbReference type="InterPro" id="IPR036457">
    <property type="entry name" value="PPM-type-like_dom_sf"/>
</dbReference>
<dbReference type="Pfam" id="PF07228">
    <property type="entry name" value="SpoIIE"/>
    <property type="match status" value="1"/>
</dbReference>
<dbReference type="PROSITE" id="PS51746">
    <property type="entry name" value="PPM_2"/>
    <property type="match status" value="1"/>
</dbReference>
<dbReference type="SMART" id="SM00331">
    <property type="entry name" value="PP2C_SIG"/>
    <property type="match status" value="1"/>
</dbReference>
<dbReference type="Gene3D" id="3.60.40.10">
    <property type="entry name" value="PPM-type phosphatase domain"/>
    <property type="match status" value="1"/>
</dbReference>
<organism evidence="3 4">
    <name type="scientific">Chlamydomonas incerta</name>
    <dbReference type="NCBI Taxonomy" id="51695"/>
    <lineage>
        <taxon>Eukaryota</taxon>
        <taxon>Viridiplantae</taxon>
        <taxon>Chlorophyta</taxon>
        <taxon>core chlorophytes</taxon>
        <taxon>Chlorophyceae</taxon>
        <taxon>CS clade</taxon>
        <taxon>Chlamydomonadales</taxon>
        <taxon>Chlamydomonadaceae</taxon>
        <taxon>Chlamydomonas</taxon>
    </lineage>
</organism>
<dbReference type="EMBL" id="JAEHOC010000031">
    <property type="protein sequence ID" value="KAG2429320.1"/>
    <property type="molecule type" value="Genomic_DNA"/>
</dbReference>
<comment type="caution">
    <text evidence="3">The sequence shown here is derived from an EMBL/GenBank/DDBJ whole genome shotgun (WGS) entry which is preliminary data.</text>
</comment>
<keyword evidence="1" id="KW-0464">Manganese</keyword>
<name>A0A835SZK7_CHLIN</name>